<organism evidence="8 9">
    <name type="scientific">Saguinus oedipus</name>
    <name type="common">Cotton-top tamarin</name>
    <name type="synonym">Oedipomidas oedipus</name>
    <dbReference type="NCBI Taxonomy" id="9490"/>
    <lineage>
        <taxon>Eukaryota</taxon>
        <taxon>Metazoa</taxon>
        <taxon>Chordata</taxon>
        <taxon>Craniata</taxon>
        <taxon>Vertebrata</taxon>
        <taxon>Euteleostomi</taxon>
        <taxon>Mammalia</taxon>
        <taxon>Eutheria</taxon>
        <taxon>Euarchontoglires</taxon>
        <taxon>Primates</taxon>
        <taxon>Haplorrhini</taxon>
        <taxon>Platyrrhini</taxon>
        <taxon>Cebidae</taxon>
        <taxon>Callitrichinae</taxon>
        <taxon>Saguinus</taxon>
    </lineage>
</organism>
<gene>
    <name evidence="8" type="ORF">P7K49_020820</name>
</gene>
<dbReference type="InterPro" id="IPR000530">
    <property type="entry name" value="Ribosomal_eS12"/>
</dbReference>
<evidence type="ECO:0000256" key="2">
    <source>
        <dbReference type="ARBA" id="ARBA00022980"/>
    </source>
</evidence>
<accession>A0ABQ9UT70</accession>
<evidence type="ECO:0000256" key="5">
    <source>
        <dbReference type="ARBA" id="ARBA00046349"/>
    </source>
</evidence>
<feature type="domain" description="Ribosomal protein eL8/eL30/eS12/Gadd45" evidence="7">
    <location>
        <begin position="42"/>
        <end position="109"/>
    </location>
</feature>
<evidence type="ECO:0000256" key="1">
    <source>
        <dbReference type="ARBA" id="ARBA00005824"/>
    </source>
</evidence>
<dbReference type="InterPro" id="IPR029064">
    <property type="entry name" value="Ribosomal_eL30-like_sf"/>
</dbReference>
<dbReference type="Gene3D" id="3.30.1330.30">
    <property type="match status" value="1"/>
</dbReference>
<evidence type="ECO:0000259" key="7">
    <source>
        <dbReference type="Pfam" id="PF01248"/>
    </source>
</evidence>
<comment type="subunit">
    <text evidence="5">Part of the small subunit (SSU) processome, composed of more than 70 proteins and the RNA chaperone small nucleolar RNA (snoRNA) U3. Subunit of the 40S ribosomal complex.</text>
</comment>
<dbReference type="Proteomes" id="UP001266305">
    <property type="component" value="Unassembled WGS sequence"/>
</dbReference>
<dbReference type="SUPFAM" id="SSF55315">
    <property type="entry name" value="L30e-like"/>
    <property type="match status" value="1"/>
</dbReference>
<protein>
    <recommendedName>
        <fullName evidence="6">40S ribosomal protein S12</fullName>
    </recommendedName>
</protein>
<evidence type="ECO:0000256" key="6">
    <source>
        <dbReference type="RuleBase" id="RU000670"/>
    </source>
</evidence>
<dbReference type="PRINTS" id="PR00972">
    <property type="entry name" value="RIBSOMALS12E"/>
</dbReference>
<evidence type="ECO:0000256" key="4">
    <source>
        <dbReference type="ARBA" id="ARBA00045472"/>
    </source>
</evidence>
<evidence type="ECO:0000313" key="8">
    <source>
        <dbReference type="EMBL" id="KAK2099472.1"/>
    </source>
</evidence>
<keyword evidence="3 6" id="KW-0687">Ribonucleoprotein</keyword>
<reference evidence="8 9" key="1">
    <citation type="submission" date="2023-05" db="EMBL/GenBank/DDBJ databases">
        <title>B98-5 Cell Line De Novo Hybrid Assembly: An Optical Mapping Approach.</title>
        <authorList>
            <person name="Kananen K."/>
            <person name="Auerbach J.A."/>
            <person name="Kautto E."/>
            <person name="Blachly J.S."/>
        </authorList>
    </citation>
    <scope>NUCLEOTIDE SEQUENCE [LARGE SCALE GENOMIC DNA]</scope>
    <source>
        <strain evidence="8">B95-8</strain>
        <tissue evidence="8">Cell line</tissue>
    </source>
</reference>
<name>A0ABQ9UT70_SAGOE</name>
<dbReference type="Pfam" id="PF01248">
    <property type="entry name" value="Ribosomal_L7Ae"/>
    <property type="match status" value="1"/>
</dbReference>
<proteinExistence type="inferred from homology"/>
<dbReference type="PANTHER" id="PTHR11843">
    <property type="entry name" value="40S RIBOSOMAL PROTEIN S12"/>
    <property type="match status" value="1"/>
</dbReference>
<keyword evidence="2 6" id="KW-0689">Ribosomal protein</keyword>
<evidence type="ECO:0000256" key="3">
    <source>
        <dbReference type="ARBA" id="ARBA00023274"/>
    </source>
</evidence>
<sequence>MAEARVHTTSYFTLNPPSWPTEAGGVMDVNTALQEMQLTALTCDGLAHAICVAAKALDKHQAHLCLLAPICNEPTYVKLVEAHGAEHQLTLTKADDNKKPGEWVGLCKTDRGKTPQSDVRKQGPFTLNVSYTGRKIASMSSGVPVFTLCQLRVINGSYTLVDKNDFRISLSKNHYTTVQRTVAMWSYS</sequence>
<dbReference type="InterPro" id="IPR004038">
    <property type="entry name" value="Ribosomal_eL8/eL30/eS12/Gad45"/>
</dbReference>
<keyword evidence="9" id="KW-1185">Reference proteome</keyword>
<comment type="caution">
    <text evidence="8">The sequence shown here is derived from an EMBL/GenBank/DDBJ whole genome shotgun (WGS) entry which is preliminary data.</text>
</comment>
<comment type="function">
    <text evidence="4">Part of the small subunit (SSU) processome, first precursor of the small eukaryotic ribosomal subunit. During the assembly of the SSU processome in the nucleolus, many ribosome biogenesis factors, an RNA chaperone and ribosomal proteins associate with the nascent pre-rRNA and work in concert to generate RNA folding, modifications, rearrangements and cleavage as well as targeted degradation of pre-ribosomal RNA by the RNA exosome. Subunit of the 40S ribosomal complex.</text>
</comment>
<evidence type="ECO:0000313" key="9">
    <source>
        <dbReference type="Proteomes" id="UP001266305"/>
    </source>
</evidence>
<comment type="similarity">
    <text evidence="1 6">Belongs to the eukaryotic ribosomal protein eS12 family.</text>
</comment>
<dbReference type="EMBL" id="JASSZA010000010">
    <property type="protein sequence ID" value="KAK2099472.1"/>
    <property type="molecule type" value="Genomic_DNA"/>
</dbReference>